<dbReference type="CDD" id="cd13961">
    <property type="entry name" value="PT_UbiA_DGGGPS"/>
    <property type="match status" value="1"/>
</dbReference>
<dbReference type="PANTHER" id="PTHR42723:SF1">
    <property type="entry name" value="CHLOROPHYLL SYNTHASE, CHLOROPLASTIC"/>
    <property type="match status" value="1"/>
</dbReference>
<organism evidence="7 8">
    <name type="scientific">Flavobacterium bomense</name>
    <dbReference type="NCBI Taxonomy" id="2497483"/>
    <lineage>
        <taxon>Bacteria</taxon>
        <taxon>Pseudomonadati</taxon>
        <taxon>Bacteroidota</taxon>
        <taxon>Flavobacteriia</taxon>
        <taxon>Flavobacteriales</taxon>
        <taxon>Flavobacteriaceae</taxon>
        <taxon>Flavobacterium</taxon>
    </lineage>
</organism>
<dbReference type="GO" id="GO:0016765">
    <property type="term" value="F:transferase activity, transferring alkyl or aryl (other than methyl) groups"/>
    <property type="evidence" value="ECO:0007669"/>
    <property type="project" value="InterPro"/>
</dbReference>
<dbReference type="Gene3D" id="1.10.357.140">
    <property type="entry name" value="UbiA prenyltransferase"/>
    <property type="match status" value="1"/>
</dbReference>
<evidence type="ECO:0000256" key="4">
    <source>
        <dbReference type="ARBA" id="ARBA00022989"/>
    </source>
</evidence>
<accession>A0A432CQ37</accession>
<feature type="transmembrane region" description="Helical" evidence="6">
    <location>
        <begin position="260"/>
        <end position="281"/>
    </location>
</feature>
<evidence type="ECO:0000256" key="6">
    <source>
        <dbReference type="SAM" id="Phobius"/>
    </source>
</evidence>
<feature type="transmembrane region" description="Helical" evidence="6">
    <location>
        <begin position="293"/>
        <end position="313"/>
    </location>
</feature>
<evidence type="ECO:0000256" key="5">
    <source>
        <dbReference type="ARBA" id="ARBA00023136"/>
    </source>
</evidence>
<gene>
    <name evidence="7" type="ORF">EKL98_03130</name>
</gene>
<dbReference type="InterPro" id="IPR000537">
    <property type="entry name" value="UbiA_prenyltransferase"/>
</dbReference>
<evidence type="ECO:0000313" key="8">
    <source>
        <dbReference type="Proteomes" id="UP000280825"/>
    </source>
</evidence>
<evidence type="ECO:0000256" key="1">
    <source>
        <dbReference type="ARBA" id="ARBA00004141"/>
    </source>
</evidence>
<feature type="transmembrane region" description="Helical" evidence="6">
    <location>
        <begin position="98"/>
        <end position="116"/>
    </location>
</feature>
<dbReference type="EMBL" id="RYDJ01000002">
    <property type="protein sequence ID" value="RTZ07011.1"/>
    <property type="molecule type" value="Genomic_DNA"/>
</dbReference>
<comment type="caution">
    <text evidence="7">The sequence shown here is derived from an EMBL/GenBank/DDBJ whole genome shotgun (WGS) entry which is preliminary data.</text>
</comment>
<feature type="transmembrane region" description="Helical" evidence="6">
    <location>
        <begin position="50"/>
        <end position="69"/>
    </location>
</feature>
<name>A0A432CQ37_9FLAO</name>
<feature type="transmembrane region" description="Helical" evidence="6">
    <location>
        <begin position="182"/>
        <end position="201"/>
    </location>
</feature>
<dbReference type="AlphaFoldDB" id="A0A432CQ37"/>
<evidence type="ECO:0000256" key="2">
    <source>
        <dbReference type="ARBA" id="ARBA00022475"/>
    </source>
</evidence>
<proteinExistence type="predicted"/>
<keyword evidence="7" id="KW-0808">Transferase</keyword>
<keyword evidence="4 6" id="KW-1133">Transmembrane helix</keyword>
<dbReference type="Pfam" id="PF01040">
    <property type="entry name" value="UbiA"/>
    <property type="match status" value="1"/>
</dbReference>
<protein>
    <submittedName>
        <fullName evidence="7">Prenyltransferase</fullName>
    </submittedName>
</protein>
<evidence type="ECO:0000313" key="7">
    <source>
        <dbReference type="EMBL" id="RTZ07011.1"/>
    </source>
</evidence>
<dbReference type="Proteomes" id="UP000280825">
    <property type="component" value="Unassembled WGS sequence"/>
</dbReference>
<comment type="subcellular location">
    <subcellularLocation>
        <location evidence="1">Membrane</location>
        <topology evidence="1">Multi-pass membrane protein</topology>
    </subcellularLocation>
</comment>
<dbReference type="InterPro" id="IPR044878">
    <property type="entry name" value="UbiA_sf"/>
</dbReference>
<dbReference type="NCBIfam" id="NF009512">
    <property type="entry name" value="PRK12872.1-1"/>
    <property type="match status" value="1"/>
</dbReference>
<evidence type="ECO:0000256" key="3">
    <source>
        <dbReference type="ARBA" id="ARBA00022692"/>
    </source>
</evidence>
<feature type="transmembrane region" description="Helical" evidence="6">
    <location>
        <begin position="234"/>
        <end position="254"/>
    </location>
</feature>
<reference evidence="7 8" key="1">
    <citation type="submission" date="2018-12" db="EMBL/GenBank/DDBJ databases">
        <title>Flavobacterium sp. nov., isolated from glacier ice.</title>
        <authorList>
            <person name="Liu Q."/>
            <person name="Xin Y.-H."/>
        </authorList>
    </citation>
    <scope>NUCLEOTIDE SEQUENCE [LARGE SCALE GENOMIC DNA]</scope>
    <source>
        <strain evidence="7 8">RB1N8</strain>
    </source>
</reference>
<keyword evidence="8" id="KW-1185">Reference proteome</keyword>
<keyword evidence="5 6" id="KW-0472">Membrane</keyword>
<feature type="transmembrane region" description="Helical" evidence="6">
    <location>
        <begin position="146"/>
        <end position="170"/>
    </location>
</feature>
<dbReference type="PANTHER" id="PTHR42723">
    <property type="entry name" value="CHLOROPHYLL SYNTHASE"/>
    <property type="match status" value="1"/>
</dbReference>
<sequence length="317" mass="35864">MLNYKFKITSVVPFLKLIRYQNLLMLAFMQFVFRYGFLHVQNISLALSDWQYGLLILSTALIAAGGYVINDIFDQKTDTVNKPNAVIVGKTISEIQAYNLYIWLTSSGVMIGFYLSNVIRKPGFASIFILVAATLYLYATSLKQMILIGNIIVALLLSFSVIIIGVFDLFPATTINNQQQMGLFFSILIDYAIFAFVINLLREIVKDIEDTDGDYNQGMSTLPIVIGKSRTAKIVSGLSLIPLFFIVCYIHRYLLDLLFATLYMLLFVVGPLFYFTLKIWSAKSKRECRILSVLLKCILLLGILSVIVIRLNIKYNA</sequence>
<dbReference type="InterPro" id="IPR050475">
    <property type="entry name" value="Prenyltransferase_related"/>
</dbReference>
<feature type="transmembrane region" description="Helical" evidence="6">
    <location>
        <begin position="20"/>
        <end position="38"/>
    </location>
</feature>
<dbReference type="GO" id="GO:0016020">
    <property type="term" value="C:membrane"/>
    <property type="evidence" value="ECO:0007669"/>
    <property type="project" value="UniProtKB-SubCell"/>
</dbReference>
<feature type="transmembrane region" description="Helical" evidence="6">
    <location>
        <begin position="122"/>
        <end position="139"/>
    </location>
</feature>
<keyword evidence="2" id="KW-1003">Cell membrane</keyword>
<keyword evidence="3 6" id="KW-0812">Transmembrane</keyword>